<accession>A0A1H6L9A1</accession>
<evidence type="ECO:0000259" key="2">
    <source>
        <dbReference type="Pfam" id="PF02737"/>
    </source>
</evidence>
<reference evidence="3 4" key="1">
    <citation type="submission" date="2016-10" db="EMBL/GenBank/DDBJ databases">
        <authorList>
            <person name="de Groot N.N."/>
        </authorList>
    </citation>
    <scope>NUCLEOTIDE SEQUENCE [LARGE SCALE GENOMIC DNA]</scope>
    <source>
        <strain evidence="3 4">YAD2003</strain>
    </source>
</reference>
<dbReference type="Gene3D" id="3.40.50.720">
    <property type="entry name" value="NAD(P)-binding Rossmann-like Domain"/>
    <property type="match status" value="1"/>
</dbReference>
<dbReference type="OrthoDB" id="9771883at2"/>
<dbReference type="GO" id="GO:0016491">
    <property type="term" value="F:oxidoreductase activity"/>
    <property type="evidence" value="ECO:0007669"/>
    <property type="project" value="TreeGrafter"/>
</dbReference>
<feature type="domain" description="3-hydroxyacyl-CoA dehydrogenase NAD binding" evidence="2">
    <location>
        <begin position="2"/>
        <end position="178"/>
    </location>
</feature>
<protein>
    <submittedName>
        <fullName evidence="3">3-hydroxybutyryl-CoA dehydrogenase</fullName>
    </submittedName>
</protein>
<organism evidence="3 4">
    <name type="scientific">Ruminococcus flavefaciens</name>
    <dbReference type="NCBI Taxonomy" id="1265"/>
    <lineage>
        <taxon>Bacteria</taxon>
        <taxon>Bacillati</taxon>
        <taxon>Bacillota</taxon>
        <taxon>Clostridia</taxon>
        <taxon>Eubacteriales</taxon>
        <taxon>Oscillospiraceae</taxon>
        <taxon>Ruminococcus</taxon>
    </lineage>
</organism>
<dbReference type="SUPFAM" id="SSF51735">
    <property type="entry name" value="NAD(P)-binding Rossmann-fold domains"/>
    <property type="match status" value="1"/>
</dbReference>
<gene>
    <name evidence="3" type="ORF">SAMN02910265_03027</name>
</gene>
<dbReference type="GO" id="GO:0070403">
    <property type="term" value="F:NAD+ binding"/>
    <property type="evidence" value="ECO:0007669"/>
    <property type="project" value="InterPro"/>
</dbReference>
<dbReference type="AlphaFoldDB" id="A0A1H6L9A1"/>
<name>A0A1H6L9A1_RUMFL</name>
<evidence type="ECO:0000313" key="4">
    <source>
        <dbReference type="Proteomes" id="UP000183190"/>
    </source>
</evidence>
<dbReference type="PANTHER" id="PTHR48075">
    <property type="entry name" value="3-HYDROXYACYL-COA DEHYDROGENASE FAMILY PROTEIN"/>
    <property type="match status" value="1"/>
</dbReference>
<dbReference type="Proteomes" id="UP000183190">
    <property type="component" value="Unassembled WGS sequence"/>
</dbReference>
<dbReference type="Pfam" id="PF02737">
    <property type="entry name" value="3HCDH_N"/>
    <property type="match status" value="1"/>
</dbReference>
<evidence type="ECO:0000256" key="1">
    <source>
        <dbReference type="ARBA" id="ARBA00009463"/>
    </source>
</evidence>
<proteinExistence type="inferred from homology"/>
<dbReference type="PANTHER" id="PTHR48075:SF5">
    <property type="entry name" value="3-HYDROXYBUTYRYL-COA DEHYDROGENASE"/>
    <property type="match status" value="1"/>
</dbReference>
<dbReference type="InterPro" id="IPR006176">
    <property type="entry name" value="3-OHacyl-CoA_DH_NAD-bd"/>
</dbReference>
<sequence>MKIGIIGYGKMGKDIFSLFFDKLTDAQFVVIDLFGAEENTAAVLKTLGKSLKRKKITEEQYEYKKDSFLFTDDTAALSGCDIVIEAVFENMAAKKDIFAKAAAAVSEDCLLLSNTSSLDLASVFEDVPHKERCFGLHFFYPVKLTGFVELNILPDTADSCISKAAELVKTAGKKPIVFSGEYHIYLNQILACMVSHAIYLRESLNVTAAELNKGLAEMFPVAPPFEVLDSVGLGLMAGSPDNFRIERNKGLLGYGCEKMNGWLNEGCPKETMCFLDFMKEHETDSGNSCEKAPLYMAALILNETVNAACEYSGDKNVLLEAVQDTLGIAEAPAAYLEKYGIKSLFAALDELHSKTGFGSYIHQSKDVWLKTLA</sequence>
<dbReference type="EMBL" id="FNWV01000017">
    <property type="protein sequence ID" value="SEH84909.1"/>
    <property type="molecule type" value="Genomic_DNA"/>
</dbReference>
<dbReference type="RefSeq" id="WP_074718883.1">
    <property type="nucleotide sequence ID" value="NZ_FNWV01000017.1"/>
</dbReference>
<dbReference type="InterPro" id="IPR036291">
    <property type="entry name" value="NAD(P)-bd_dom_sf"/>
</dbReference>
<evidence type="ECO:0000313" key="3">
    <source>
        <dbReference type="EMBL" id="SEH84909.1"/>
    </source>
</evidence>
<dbReference type="GO" id="GO:0006631">
    <property type="term" value="P:fatty acid metabolic process"/>
    <property type="evidence" value="ECO:0007669"/>
    <property type="project" value="InterPro"/>
</dbReference>
<comment type="similarity">
    <text evidence="1">Belongs to the 3-hydroxyacyl-CoA dehydrogenase family.</text>
</comment>